<dbReference type="Gene3D" id="3.40.50.450">
    <property type="match status" value="1"/>
</dbReference>
<comment type="similarity">
    <text evidence="1">Belongs to the DprA/Smf family.</text>
</comment>
<reference evidence="4" key="1">
    <citation type="submission" date="2021-05" db="EMBL/GenBank/DDBJ databases">
        <title>Complete genome sequence of Pseudomonas seleniipraecipitans strain D1-6.</title>
        <authorList>
            <person name="Lafi F."/>
            <person name="Eida A."/>
            <person name="Alam I."/>
            <person name="Hert H."/>
            <person name="Saad M."/>
        </authorList>
    </citation>
    <scope>NUCLEOTIDE SEQUENCE</scope>
    <source>
        <strain evidence="4">D1-6</strain>
    </source>
</reference>
<feature type="compositionally biased region" description="Basic and acidic residues" evidence="2">
    <location>
        <begin position="360"/>
        <end position="378"/>
    </location>
</feature>
<keyword evidence="5" id="KW-1185">Reference proteome</keyword>
<feature type="domain" description="Smf/DprA SLOG" evidence="3">
    <location>
        <begin position="65"/>
        <end position="243"/>
    </location>
</feature>
<dbReference type="PANTHER" id="PTHR43022">
    <property type="entry name" value="PROTEIN SMF"/>
    <property type="match status" value="1"/>
</dbReference>
<dbReference type="SUPFAM" id="SSF102405">
    <property type="entry name" value="MCP/YpsA-like"/>
    <property type="match status" value="1"/>
</dbReference>
<evidence type="ECO:0000313" key="5">
    <source>
        <dbReference type="Proteomes" id="UP000887421"/>
    </source>
</evidence>
<dbReference type="InterPro" id="IPR057666">
    <property type="entry name" value="DrpA_SLOG"/>
</dbReference>
<accession>A0ABY5JEL6</accession>
<protein>
    <submittedName>
        <fullName evidence="4">DNA-protecting protein DprA</fullName>
    </submittedName>
</protein>
<feature type="region of interest" description="Disordered" evidence="2">
    <location>
        <begin position="360"/>
        <end position="421"/>
    </location>
</feature>
<gene>
    <name evidence="4" type="ORF">D16iCDA_02020</name>
</gene>
<evidence type="ECO:0000256" key="1">
    <source>
        <dbReference type="ARBA" id="ARBA00006525"/>
    </source>
</evidence>
<dbReference type="Pfam" id="PF02481">
    <property type="entry name" value="DNA_processg_A"/>
    <property type="match status" value="1"/>
</dbReference>
<evidence type="ECO:0000256" key="2">
    <source>
        <dbReference type="SAM" id="MobiDB-lite"/>
    </source>
</evidence>
<evidence type="ECO:0000313" key="4">
    <source>
        <dbReference type="EMBL" id="UUD66065.1"/>
    </source>
</evidence>
<dbReference type="InterPro" id="IPR003488">
    <property type="entry name" value="DprA"/>
</dbReference>
<sequence>MLAGIGPATLRKIASLQGFQLSDVESLGLQVPALARALASPLAWEIAKELAEKQVDLATTHQARIISALDPDYPHLLKATKDDPFLLFVKGSLFTAPSQSVAIIGTRQPTKHGELIARRVTEFFVEQNWSVVSGLALGCDGIAHKAALEARGHTVAVMAHGLQTVAPSQHRKLAEAILASGGALVSEYRFGQGALPMQFVKRDRTQAGLAQGVVMIQSDIKGGSLHASRAALDYERWLAVPFPTDADLAANEPKIQANLLIADSGADIERATLLKCHRSRLAKIIVLRTKEDYREMVSVTFDDNVVAEAGAAVDEDLSQTYGIRKREETEISLLITSEEVALDQDQLEVDASTQKTVDRDLLDHESSPEQARQVDKETSAPQAVTEVGVVEPASVPSKKSKAKSKKKAAPKSELTVQQSLL</sequence>
<dbReference type="PANTHER" id="PTHR43022:SF1">
    <property type="entry name" value="PROTEIN SMF"/>
    <property type="match status" value="1"/>
</dbReference>
<evidence type="ECO:0000259" key="3">
    <source>
        <dbReference type="Pfam" id="PF02481"/>
    </source>
</evidence>
<feature type="compositionally biased region" description="Basic residues" evidence="2">
    <location>
        <begin position="398"/>
        <end position="409"/>
    </location>
</feature>
<proteinExistence type="inferred from homology"/>
<organism evidence="4 5">
    <name type="scientific">Phytopseudomonas seleniipraecipitans</name>
    <dbReference type="NCBI Taxonomy" id="640205"/>
    <lineage>
        <taxon>Bacteria</taxon>
        <taxon>Pseudomonadati</taxon>
        <taxon>Pseudomonadota</taxon>
        <taxon>Gammaproteobacteria</taxon>
        <taxon>Pseudomonadales</taxon>
        <taxon>Pseudomonadaceae</taxon>
        <taxon>Phytopseudomonas</taxon>
    </lineage>
</organism>
<dbReference type="EMBL" id="CP076114">
    <property type="protein sequence ID" value="UUD66065.1"/>
    <property type="molecule type" value="Genomic_DNA"/>
</dbReference>
<dbReference type="Proteomes" id="UP000887421">
    <property type="component" value="Chromosome"/>
</dbReference>
<name>A0ABY5JEL6_9GAMM</name>